<dbReference type="HAMAP" id="MF_01365_A">
    <property type="entry name" value="Ribosomal_uL6_A"/>
    <property type="match status" value="1"/>
</dbReference>
<keyword evidence="4 5" id="KW-0687">Ribonucleoprotein</keyword>
<sequence length="179" mass="19416">MLDSGIKKKVEFPEEVEFSLTGSVLEVSGPNGKLSREFDLKGLKLKSEEGIVIVESGSSRRKRRASVGTVISHINNMIQGVTEGFSSELKVVYSHFPISVNVEGDKVKIENFIGEEEPRVAKILGETGVKLDGDKITVSGPDKEDVGQTAANIEQAAQVGGRDSRVFQDGVYIVRRPGK</sequence>
<dbReference type="Gene3D" id="3.90.930.12">
    <property type="entry name" value="Ribosomal protein L6, alpha-beta domain"/>
    <property type="match status" value="2"/>
</dbReference>
<feature type="domain" description="Large ribosomal subunit protein uL6 alpha-beta" evidence="6">
    <location>
        <begin position="96"/>
        <end position="170"/>
    </location>
</feature>
<keyword evidence="3 5" id="KW-0689">Ribosomal protein</keyword>
<dbReference type="InterPro" id="IPR020040">
    <property type="entry name" value="Ribosomal_uL6_a/b-dom"/>
</dbReference>
<dbReference type="PIRSF" id="PIRSF002162">
    <property type="entry name" value="Ribosomal_L6"/>
    <property type="match status" value="1"/>
</dbReference>
<feature type="domain" description="Large ribosomal subunit protein uL6 alpha-beta" evidence="6">
    <location>
        <begin position="12"/>
        <end position="84"/>
    </location>
</feature>
<evidence type="ECO:0000313" key="7">
    <source>
        <dbReference type="EMBL" id="KXB08480.1"/>
    </source>
</evidence>
<comment type="similarity">
    <text evidence="5">Belongs to the universal ribosomal protein uL6 family.</text>
</comment>
<protein>
    <recommendedName>
        <fullName evidence="5">Large ribosomal subunit protein uL6</fullName>
    </recommendedName>
</protein>
<dbReference type="NCBIfam" id="TIGR03653">
    <property type="entry name" value="uL6_arch"/>
    <property type="match status" value="1"/>
</dbReference>
<evidence type="ECO:0000256" key="3">
    <source>
        <dbReference type="ARBA" id="ARBA00022980"/>
    </source>
</evidence>
<dbReference type="EMBL" id="LHYI01000016">
    <property type="protein sequence ID" value="KXB08480.1"/>
    <property type="molecule type" value="Genomic_DNA"/>
</dbReference>
<dbReference type="GO" id="GO:0005840">
    <property type="term" value="C:ribosome"/>
    <property type="evidence" value="ECO:0007669"/>
    <property type="project" value="UniProtKB-KW"/>
</dbReference>
<dbReference type="Proteomes" id="UP000070633">
    <property type="component" value="Unassembled WGS sequence"/>
</dbReference>
<evidence type="ECO:0000256" key="1">
    <source>
        <dbReference type="ARBA" id="ARBA00022730"/>
    </source>
</evidence>
<dbReference type="PROSITE" id="PS00700">
    <property type="entry name" value="RIBOSOMAL_L6_2"/>
    <property type="match status" value="1"/>
</dbReference>
<keyword evidence="1 5" id="KW-0699">rRNA-binding</keyword>
<keyword evidence="8" id="KW-1185">Reference proteome</keyword>
<comment type="function">
    <text evidence="5">This protein binds to the 23S rRNA, and is important in its secondary structure. It is located near the subunit interface in the base of the L7/L12 stalk, and near the tRNA binding site of the peptidyltransferase center.</text>
</comment>
<dbReference type="SUPFAM" id="SSF56053">
    <property type="entry name" value="Ribosomal protein L6"/>
    <property type="match status" value="2"/>
</dbReference>
<dbReference type="PANTHER" id="PTHR11655">
    <property type="entry name" value="60S/50S RIBOSOMAL PROTEIN L6/L9"/>
    <property type="match status" value="1"/>
</dbReference>
<dbReference type="NCBIfam" id="NF004037">
    <property type="entry name" value="PRK05518.1"/>
    <property type="match status" value="1"/>
</dbReference>
<name>A0ABR5TJM9_9EURY</name>
<evidence type="ECO:0000256" key="5">
    <source>
        <dbReference type="HAMAP-Rule" id="MF_01365"/>
    </source>
</evidence>
<comment type="caution">
    <text evidence="7">The sequence shown here is derived from an EMBL/GenBank/DDBJ whole genome shotgun (WGS) entry which is preliminary data.</text>
</comment>
<accession>A0ABR5TJM9</accession>
<evidence type="ECO:0000313" key="8">
    <source>
        <dbReference type="Proteomes" id="UP000070633"/>
    </source>
</evidence>
<proteinExistence type="inferred from homology"/>
<dbReference type="Pfam" id="PF00347">
    <property type="entry name" value="Ribosomal_L6"/>
    <property type="match status" value="2"/>
</dbReference>
<evidence type="ECO:0000256" key="4">
    <source>
        <dbReference type="ARBA" id="ARBA00023274"/>
    </source>
</evidence>
<evidence type="ECO:0000256" key="2">
    <source>
        <dbReference type="ARBA" id="ARBA00022884"/>
    </source>
</evidence>
<dbReference type="InterPro" id="IPR019907">
    <property type="entry name" value="Ribosomal_uL6_arc"/>
</dbReference>
<gene>
    <name evidence="5" type="primary">rpl6</name>
    <name evidence="7" type="ORF">AKJ55_00860</name>
</gene>
<dbReference type="InterPro" id="IPR036789">
    <property type="entry name" value="Ribosomal_uL6-like_a/b-dom_sf"/>
</dbReference>
<keyword evidence="2 5" id="KW-0694">RNA-binding</keyword>
<organism evidence="7 8">
    <name type="scientific">candidate division MSBL1 archaeon SCGC-AAA382M17</name>
    <dbReference type="NCBI Taxonomy" id="1698284"/>
    <lineage>
        <taxon>Archaea</taxon>
        <taxon>Methanobacteriati</taxon>
        <taxon>Methanobacteriota</taxon>
        <taxon>candidate division MSBL1</taxon>
    </lineage>
</organism>
<evidence type="ECO:0000259" key="6">
    <source>
        <dbReference type="Pfam" id="PF00347"/>
    </source>
</evidence>
<dbReference type="PANTHER" id="PTHR11655:SF16">
    <property type="entry name" value="60S RIBOSOMAL PROTEIN L9"/>
    <property type="match status" value="1"/>
</dbReference>
<dbReference type="InterPro" id="IPR002359">
    <property type="entry name" value="Ribosomal_uL6_CS2"/>
</dbReference>
<comment type="subunit">
    <text evidence="5">Part of the 50S ribosomal subunit.</text>
</comment>
<reference evidence="7 8" key="1">
    <citation type="journal article" date="2016" name="Sci. Rep.">
        <title>Metabolic traits of an uncultured archaeal lineage -MSBL1- from brine pools of the Red Sea.</title>
        <authorList>
            <person name="Mwirichia R."/>
            <person name="Alam I."/>
            <person name="Rashid M."/>
            <person name="Vinu M."/>
            <person name="Ba-Alawi W."/>
            <person name="Anthony Kamau A."/>
            <person name="Kamanda Ngugi D."/>
            <person name="Goker M."/>
            <person name="Klenk H.P."/>
            <person name="Bajic V."/>
            <person name="Stingl U."/>
        </authorList>
    </citation>
    <scope>NUCLEOTIDE SEQUENCE [LARGE SCALE GENOMIC DNA]</scope>
    <source>
        <strain evidence="7">SCGC-AAA382M17</strain>
    </source>
</reference>
<dbReference type="InterPro" id="IPR000702">
    <property type="entry name" value="Ribosomal_uL6-like"/>
</dbReference>